<dbReference type="InterPro" id="IPR007863">
    <property type="entry name" value="Peptidase_M16_C"/>
</dbReference>
<dbReference type="GO" id="GO:0046872">
    <property type="term" value="F:metal ion binding"/>
    <property type="evidence" value="ECO:0007669"/>
    <property type="project" value="UniProtKB-KW"/>
</dbReference>
<feature type="domain" description="Peptidase M16 C-terminal" evidence="8">
    <location>
        <begin position="238"/>
        <end position="301"/>
    </location>
</feature>
<accession>A0A2P4Z1T0</accession>
<keyword evidence="6" id="KW-0482">Metalloprotease</keyword>
<evidence type="ECO:0000256" key="4">
    <source>
        <dbReference type="ARBA" id="ARBA00022801"/>
    </source>
</evidence>
<dbReference type="AlphaFoldDB" id="A0A2P4Z1T0"/>
<proteinExistence type="inferred from homology"/>
<feature type="domain" description="Peptidase M16 N-terminal" evidence="7">
    <location>
        <begin position="83"/>
        <end position="195"/>
    </location>
</feature>
<name>A0A2P4Z1T0_9CRYT</name>
<evidence type="ECO:0000256" key="3">
    <source>
        <dbReference type="ARBA" id="ARBA00022723"/>
    </source>
</evidence>
<protein>
    <submittedName>
        <fullName evidence="9">Insulinase (Peptidase family M16) family protein</fullName>
    </submittedName>
</protein>
<keyword evidence="3" id="KW-0479">Metal-binding</keyword>
<reference evidence="9 10" key="1">
    <citation type="submission" date="2014-04" db="EMBL/GenBank/DDBJ databases">
        <title>Comparative Genomics of Cryptosporidium Species.</title>
        <authorList>
            <person name="Silva J.C."/>
            <person name="Su Q."/>
            <person name="Chalmers R."/>
            <person name="Chibucos M.C."/>
            <person name="Elwin K."/>
            <person name="Godinez A."/>
            <person name="Guo F."/>
            <person name="Huynh K."/>
            <person name="Orvis J."/>
            <person name="Ott S."/>
            <person name="Sadzewicz L."/>
            <person name="Sengamalay N."/>
            <person name="Shetty A."/>
            <person name="Sun M."/>
            <person name="Tallon L."/>
            <person name="Xiao L."/>
            <person name="Zhang H."/>
            <person name="Fraser C.M."/>
            <person name="Zhu G."/>
            <person name="Kissinger J."/>
            <person name="Widmer G."/>
        </authorList>
    </citation>
    <scope>NUCLEOTIDE SEQUENCE [LARGE SCALE GENOMIC DNA]</scope>
    <source>
        <strain evidence="9 10">UKMEL1</strain>
    </source>
</reference>
<sequence length="317" mass="38267">MANISIIYTFILLFNLLKLHSKRYVLTFAYKTTNMQDYLLHEKYIKEIIDDYQFHKPSYMENKYRFIKLNNELDVFLISRPGKHTYGTLHIQVGSHNDPEHIPGLARLLEQSLFINTKKYPEIYGFYKFIYSHFGETSAFTDLEYTRYYFKINSKMIEEALDRFSQSFIDPLFDKNFIEKEITNNNNEDNIYKKQEYFNLSIIRELINNNNNNKFSKYINKNNKTFEQEPKLKEIYIRNEIIRFYENEYSSNKMILVLTSNKSIDELTSLTIKYFSKIQNKQLNLKTFDEEPISNHTHPFEYLKKKLFLLNLLKTKI</sequence>
<keyword evidence="2" id="KW-0645">Protease</keyword>
<gene>
    <name evidence="9" type="ORF">CmeUKMEL1_10110</name>
</gene>
<keyword evidence="4" id="KW-0378">Hydrolase</keyword>
<dbReference type="PANTHER" id="PTHR43690">
    <property type="entry name" value="NARDILYSIN"/>
    <property type="match status" value="1"/>
</dbReference>
<evidence type="ECO:0000259" key="8">
    <source>
        <dbReference type="Pfam" id="PF05193"/>
    </source>
</evidence>
<evidence type="ECO:0000313" key="9">
    <source>
        <dbReference type="EMBL" id="POM83981.1"/>
    </source>
</evidence>
<dbReference type="InterPro" id="IPR011249">
    <property type="entry name" value="Metalloenz_LuxS/M16"/>
</dbReference>
<dbReference type="InterPro" id="IPR050626">
    <property type="entry name" value="Peptidase_M16"/>
</dbReference>
<dbReference type="SUPFAM" id="SSF63411">
    <property type="entry name" value="LuxS/MPP-like metallohydrolase"/>
    <property type="match status" value="1"/>
</dbReference>
<comment type="caution">
    <text evidence="9">The sequence shown here is derived from an EMBL/GenBank/DDBJ whole genome shotgun (WGS) entry which is preliminary data.</text>
</comment>
<keyword evidence="10" id="KW-1185">Reference proteome</keyword>
<keyword evidence="5" id="KW-0862">Zinc</keyword>
<evidence type="ECO:0000256" key="1">
    <source>
        <dbReference type="ARBA" id="ARBA00007261"/>
    </source>
</evidence>
<dbReference type="OrthoDB" id="446660at2759"/>
<evidence type="ECO:0000259" key="7">
    <source>
        <dbReference type="Pfam" id="PF00675"/>
    </source>
</evidence>
<evidence type="ECO:0000256" key="6">
    <source>
        <dbReference type="ARBA" id="ARBA00023049"/>
    </source>
</evidence>
<dbReference type="GO" id="GO:0008237">
    <property type="term" value="F:metallopeptidase activity"/>
    <property type="evidence" value="ECO:0007669"/>
    <property type="project" value="UniProtKB-KW"/>
</dbReference>
<dbReference type="VEuPathDB" id="CryptoDB:CmeUKMEL1_10110"/>
<dbReference type="PANTHER" id="PTHR43690:SF18">
    <property type="entry name" value="INSULIN-DEGRADING ENZYME-RELATED"/>
    <property type="match status" value="1"/>
</dbReference>
<evidence type="ECO:0000313" key="10">
    <source>
        <dbReference type="Proteomes" id="UP000236928"/>
    </source>
</evidence>
<dbReference type="InterPro" id="IPR011765">
    <property type="entry name" value="Pept_M16_N"/>
</dbReference>
<dbReference type="GO" id="GO:0006508">
    <property type="term" value="P:proteolysis"/>
    <property type="evidence" value="ECO:0007669"/>
    <property type="project" value="UniProtKB-KW"/>
</dbReference>
<dbReference type="Gene3D" id="3.30.830.10">
    <property type="entry name" value="Metalloenzyme, LuxS/M16 peptidase-like"/>
    <property type="match status" value="1"/>
</dbReference>
<dbReference type="EMBL" id="JIBK01000031">
    <property type="protein sequence ID" value="POM83981.1"/>
    <property type="molecule type" value="Genomic_DNA"/>
</dbReference>
<comment type="similarity">
    <text evidence="1">Belongs to the peptidase M16 family.</text>
</comment>
<dbReference type="Pfam" id="PF00675">
    <property type="entry name" value="Peptidase_M16"/>
    <property type="match status" value="1"/>
</dbReference>
<evidence type="ECO:0000256" key="5">
    <source>
        <dbReference type="ARBA" id="ARBA00022833"/>
    </source>
</evidence>
<evidence type="ECO:0000256" key="2">
    <source>
        <dbReference type="ARBA" id="ARBA00022670"/>
    </source>
</evidence>
<dbReference type="Pfam" id="PF05193">
    <property type="entry name" value="Peptidase_M16_C"/>
    <property type="match status" value="1"/>
</dbReference>
<organism evidence="9 10">
    <name type="scientific">Cryptosporidium meleagridis</name>
    <dbReference type="NCBI Taxonomy" id="93969"/>
    <lineage>
        <taxon>Eukaryota</taxon>
        <taxon>Sar</taxon>
        <taxon>Alveolata</taxon>
        <taxon>Apicomplexa</taxon>
        <taxon>Conoidasida</taxon>
        <taxon>Coccidia</taxon>
        <taxon>Eucoccidiorida</taxon>
        <taxon>Eimeriorina</taxon>
        <taxon>Cryptosporidiidae</taxon>
        <taxon>Cryptosporidium</taxon>
    </lineage>
</organism>
<dbReference type="Proteomes" id="UP000236928">
    <property type="component" value="Unassembled WGS sequence"/>
</dbReference>